<dbReference type="InterPro" id="IPR032460">
    <property type="entry name" value="Symplekin/Pta1_N"/>
</dbReference>
<keyword evidence="3" id="KW-1185">Reference proteome</keyword>
<reference evidence="2" key="1">
    <citation type="journal article" date="2017" name="Nature">
        <title>The genome of Chenopodium quinoa.</title>
        <authorList>
            <person name="Jarvis D.E."/>
            <person name="Ho Y.S."/>
            <person name="Lightfoot D.J."/>
            <person name="Schmoeckel S.M."/>
            <person name="Li B."/>
            <person name="Borm T.J.A."/>
            <person name="Ohyanagi H."/>
            <person name="Mineta K."/>
            <person name="Michell C.T."/>
            <person name="Saber N."/>
            <person name="Kharbatia N.M."/>
            <person name="Rupper R.R."/>
            <person name="Sharp A.R."/>
            <person name="Dally N."/>
            <person name="Boughton B.A."/>
            <person name="Woo Y.H."/>
            <person name="Gao G."/>
            <person name="Schijlen E.G.W.M."/>
            <person name="Guo X."/>
            <person name="Momin A.A."/>
            <person name="Negrao S."/>
            <person name="Al-Babili S."/>
            <person name="Gehring C."/>
            <person name="Roessner U."/>
            <person name="Jung C."/>
            <person name="Murphy K."/>
            <person name="Arold S.T."/>
            <person name="Gojobori T."/>
            <person name="van der Linden C.G."/>
            <person name="van Loo E.N."/>
            <person name="Jellen E.N."/>
            <person name="Maughan P.J."/>
            <person name="Tester M."/>
        </authorList>
    </citation>
    <scope>NUCLEOTIDE SEQUENCE [LARGE SCALE GENOMIC DNA]</scope>
    <source>
        <strain evidence="2">cv. PI 614886</strain>
    </source>
</reference>
<protein>
    <recommendedName>
        <fullName evidence="1">Symplekin/Pta1 N-terminal domain-containing protein</fullName>
    </recommendedName>
</protein>
<organism evidence="2 3">
    <name type="scientific">Chenopodium quinoa</name>
    <name type="common">Quinoa</name>
    <dbReference type="NCBI Taxonomy" id="63459"/>
    <lineage>
        <taxon>Eukaryota</taxon>
        <taxon>Viridiplantae</taxon>
        <taxon>Streptophyta</taxon>
        <taxon>Embryophyta</taxon>
        <taxon>Tracheophyta</taxon>
        <taxon>Spermatophyta</taxon>
        <taxon>Magnoliopsida</taxon>
        <taxon>eudicotyledons</taxon>
        <taxon>Gunneridae</taxon>
        <taxon>Pentapetalae</taxon>
        <taxon>Caryophyllales</taxon>
        <taxon>Chenopodiaceae</taxon>
        <taxon>Chenopodioideae</taxon>
        <taxon>Atripliceae</taxon>
        <taxon>Chenopodium</taxon>
    </lineage>
</organism>
<dbReference type="EnsemblPlants" id="AUR62043836-RA">
    <property type="protein sequence ID" value="AUR62043836-RA:cds"/>
    <property type="gene ID" value="AUR62043836"/>
</dbReference>
<dbReference type="Gramene" id="AUR62043836-RA">
    <property type="protein sequence ID" value="AUR62043836-RA:cds"/>
    <property type="gene ID" value="AUR62043836"/>
</dbReference>
<dbReference type="InterPro" id="IPR016024">
    <property type="entry name" value="ARM-type_fold"/>
</dbReference>
<dbReference type="Gene3D" id="1.25.10.10">
    <property type="entry name" value="Leucine-rich Repeat Variant"/>
    <property type="match status" value="1"/>
</dbReference>
<dbReference type="PANTHER" id="PTHR47184">
    <property type="entry name" value="PHOSPHATIDYLINOSITOL 3-AND 4-KINASE FAMILY PROTEIN-RELATED"/>
    <property type="match status" value="1"/>
</dbReference>
<evidence type="ECO:0000313" key="3">
    <source>
        <dbReference type="Proteomes" id="UP000596660"/>
    </source>
</evidence>
<accession>A0A803NCL2</accession>
<evidence type="ECO:0000259" key="1">
    <source>
        <dbReference type="Pfam" id="PF11935"/>
    </source>
</evidence>
<dbReference type="OMA" id="MSEANRM"/>
<reference evidence="2" key="2">
    <citation type="submission" date="2021-03" db="UniProtKB">
        <authorList>
            <consortium name="EnsemblPlants"/>
        </authorList>
    </citation>
    <scope>IDENTIFICATION</scope>
</reference>
<dbReference type="AlphaFoldDB" id="A0A803NCL2"/>
<dbReference type="SUPFAM" id="SSF48371">
    <property type="entry name" value="ARM repeat"/>
    <property type="match status" value="1"/>
</dbReference>
<name>A0A803NCL2_CHEQI</name>
<dbReference type="Proteomes" id="UP000596660">
    <property type="component" value="Unplaced"/>
</dbReference>
<sequence>MVGLMAAGFEERIQSLIDSITFAADTPSKLENLHQLKQELLGVEDDTTVSFSDFLRSLLKLLSDCFSPVRKCVTEVIGEIGLRHLEILPEITPALLTVVDDDTPAVARQAITSGTNIFCCTMEKIALQSGSDGKRLLALKFVAAIILIYTPDPNGGTELPSHLISDGKEAGFTISCVRRGHPLLKIGDLSIEASQSLRLLLDQLRLPIVKSLSTSMVVVLINCLSAIAVKRPSFYGRILPVLLGLDPSNSVIKGLHAYGVQNALKECISLLLEVCTP</sequence>
<dbReference type="PANTHER" id="PTHR47184:SF2">
    <property type="entry name" value="SYMPLEKIN"/>
    <property type="match status" value="1"/>
</dbReference>
<dbReference type="Pfam" id="PF11935">
    <property type="entry name" value="SYMPK_PTA1_N"/>
    <property type="match status" value="1"/>
</dbReference>
<dbReference type="InterPro" id="IPR011989">
    <property type="entry name" value="ARM-like"/>
</dbReference>
<proteinExistence type="predicted"/>
<feature type="domain" description="Symplekin/Pta1 N-terminal" evidence="1">
    <location>
        <begin position="130"/>
        <end position="250"/>
    </location>
</feature>
<evidence type="ECO:0000313" key="2">
    <source>
        <dbReference type="EnsemblPlants" id="AUR62043836-RA:cds"/>
    </source>
</evidence>